<proteinExistence type="predicted"/>
<dbReference type="PANTHER" id="PTHR33969:SF2">
    <property type="entry name" value="SEGREGATION AND CONDENSATION PROTEIN A"/>
    <property type="match status" value="1"/>
</dbReference>
<accession>A0ABP3S290</accession>
<dbReference type="EMBL" id="BAAAGA010000002">
    <property type="protein sequence ID" value="GAA0619614.1"/>
    <property type="molecule type" value="Genomic_DNA"/>
</dbReference>
<dbReference type="Pfam" id="PF02616">
    <property type="entry name" value="SMC_ScpA"/>
    <property type="match status" value="1"/>
</dbReference>
<sequence>MTEAFQPNLDFQAVDQADERDAFVVDLEGYEGPLHVLLALARTQKVDLLKLSITRLAEQYLAFVHEARRRNFALAADYLVMASWLAYLKSRLLLPRNEKAKGDELPAEEMAMALAFRLQKLEAMRKAVEAIQSRPQLKRDVFTRGDPEALVIVPSDRIDASLYELMAAYVTQRRREEQRRYNPGQRVEAFQLEAARDWLREVLPRLEQWTPLDRIAPEKHGEEGPSQASFTASTLSASLELVKEGAMDVKQAEAFADIFLKRRGQGPGQAQPLELTP</sequence>
<dbReference type="RefSeq" id="WP_343792074.1">
    <property type="nucleotide sequence ID" value="NZ_BAAAGA010000002.1"/>
</dbReference>
<protein>
    <recommendedName>
        <fullName evidence="1">Segregation and condensation protein A</fullName>
    </recommendedName>
</protein>
<dbReference type="Gene3D" id="6.10.250.2410">
    <property type="match status" value="1"/>
</dbReference>
<reference evidence="3" key="1">
    <citation type="journal article" date="2019" name="Int. J. Syst. Evol. Microbiol.">
        <title>The Global Catalogue of Microorganisms (GCM) 10K type strain sequencing project: providing services to taxonomists for standard genome sequencing and annotation.</title>
        <authorList>
            <consortium name="The Broad Institute Genomics Platform"/>
            <consortium name="The Broad Institute Genome Sequencing Center for Infectious Disease"/>
            <person name="Wu L."/>
            <person name="Ma J."/>
        </authorList>
    </citation>
    <scope>NUCLEOTIDE SEQUENCE [LARGE SCALE GENOMIC DNA]</scope>
    <source>
        <strain evidence="3">JCM 12928</strain>
    </source>
</reference>
<gene>
    <name evidence="2" type="ORF">GCM10009422_13950</name>
</gene>
<comment type="caution">
    <text evidence="2">The sequence shown here is derived from an EMBL/GenBank/DDBJ whole genome shotgun (WGS) entry which is preliminary data.</text>
</comment>
<evidence type="ECO:0000313" key="2">
    <source>
        <dbReference type="EMBL" id="GAA0619614.1"/>
    </source>
</evidence>
<name>A0ABP3S290_9CAUL</name>
<dbReference type="Proteomes" id="UP001501352">
    <property type="component" value="Unassembled WGS sequence"/>
</dbReference>
<keyword evidence="3" id="KW-1185">Reference proteome</keyword>
<dbReference type="InterPro" id="IPR003768">
    <property type="entry name" value="ScpA"/>
</dbReference>
<organism evidence="2 3">
    <name type="scientific">Brevundimonas kwangchunensis</name>
    <dbReference type="NCBI Taxonomy" id="322163"/>
    <lineage>
        <taxon>Bacteria</taxon>
        <taxon>Pseudomonadati</taxon>
        <taxon>Pseudomonadota</taxon>
        <taxon>Alphaproteobacteria</taxon>
        <taxon>Caulobacterales</taxon>
        <taxon>Caulobacteraceae</taxon>
        <taxon>Brevundimonas</taxon>
    </lineage>
</organism>
<evidence type="ECO:0000313" key="3">
    <source>
        <dbReference type="Proteomes" id="UP001501352"/>
    </source>
</evidence>
<dbReference type="PANTHER" id="PTHR33969">
    <property type="entry name" value="SEGREGATION AND CONDENSATION PROTEIN A"/>
    <property type="match status" value="1"/>
</dbReference>
<evidence type="ECO:0000256" key="1">
    <source>
        <dbReference type="ARBA" id="ARBA00044777"/>
    </source>
</evidence>